<evidence type="ECO:0000313" key="2">
    <source>
        <dbReference type="EMBL" id="PIP00948.1"/>
    </source>
</evidence>
<keyword evidence="1" id="KW-0812">Transmembrane</keyword>
<keyword evidence="1" id="KW-0472">Membrane</keyword>
<protein>
    <recommendedName>
        <fullName evidence="4">DUF2842 domain-containing protein</fullName>
    </recommendedName>
</protein>
<name>A0A2G9X1W1_9HYPH</name>
<proteinExistence type="predicted"/>
<dbReference type="RefSeq" id="WP_100078887.1">
    <property type="nucleotide sequence ID" value="NZ_NQVN01000001.1"/>
</dbReference>
<reference evidence="2 3" key="1">
    <citation type="submission" date="2017-08" db="EMBL/GenBank/DDBJ databases">
        <title>Pleomorphomonas carboxidotrophicus sp. nov., a new mesophilic hydrogenogenic carboxidotroph.</title>
        <authorList>
            <person name="Esquivel-Elizondo S."/>
            <person name="Krajmalnik-Brown R."/>
            <person name="Maldonado J."/>
        </authorList>
    </citation>
    <scope>NUCLEOTIDE SEQUENCE [LARGE SCALE GENOMIC DNA]</scope>
    <source>
        <strain evidence="2 3">SVCO-16</strain>
    </source>
</reference>
<dbReference type="Proteomes" id="UP000231070">
    <property type="component" value="Unassembled WGS sequence"/>
</dbReference>
<organism evidence="2 3">
    <name type="scientific">Pleomorphomonas carboxyditropha</name>
    <dbReference type="NCBI Taxonomy" id="2023338"/>
    <lineage>
        <taxon>Bacteria</taxon>
        <taxon>Pseudomonadati</taxon>
        <taxon>Pseudomonadota</taxon>
        <taxon>Alphaproteobacteria</taxon>
        <taxon>Hyphomicrobiales</taxon>
        <taxon>Pleomorphomonadaceae</taxon>
        <taxon>Pleomorphomonas</taxon>
    </lineage>
</organism>
<sequence>MSSSLRKLIGTVILVITVPVYALIAMVVAVAVLPGVNFWWQLVYYVAAGLLWVPPAGLLIAWMAKPDRRVENRI</sequence>
<feature type="transmembrane region" description="Helical" evidence="1">
    <location>
        <begin position="12"/>
        <end position="36"/>
    </location>
</feature>
<accession>A0A2G9X1W1</accession>
<keyword evidence="1" id="KW-1133">Transmembrane helix</keyword>
<dbReference type="Pfam" id="PF11003">
    <property type="entry name" value="DUF2842"/>
    <property type="match status" value="1"/>
</dbReference>
<comment type="caution">
    <text evidence="2">The sequence shown here is derived from an EMBL/GenBank/DDBJ whole genome shotgun (WGS) entry which is preliminary data.</text>
</comment>
<gene>
    <name evidence="2" type="ORF">CJ014_02310</name>
</gene>
<dbReference type="OrthoDB" id="7510023at2"/>
<keyword evidence="3" id="KW-1185">Reference proteome</keyword>
<dbReference type="EMBL" id="NQVN01000001">
    <property type="protein sequence ID" value="PIP00948.1"/>
    <property type="molecule type" value="Genomic_DNA"/>
</dbReference>
<dbReference type="InterPro" id="IPR021265">
    <property type="entry name" value="DUF2842"/>
</dbReference>
<evidence type="ECO:0000256" key="1">
    <source>
        <dbReference type="SAM" id="Phobius"/>
    </source>
</evidence>
<evidence type="ECO:0008006" key="4">
    <source>
        <dbReference type="Google" id="ProtNLM"/>
    </source>
</evidence>
<feature type="transmembrane region" description="Helical" evidence="1">
    <location>
        <begin position="42"/>
        <end position="64"/>
    </location>
</feature>
<dbReference type="AlphaFoldDB" id="A0A2G9X1W1"/>
<evidence type="ECO:0000313" key="3">
    <source>
        <dbReference type="Proteomes" id="UP000231070"/>
    </source>
</evidence>